<accession>A0A9X1R2X2</accession>
<protein>
    <recommendedName>
        <fullName evidence="3">Adenylosuccinate lyase</fullName>
    </recommendedName>
</protein>
<name>A0A9X1R2X2_9FLAO</name>
<reference evidence="1" key="1">
    <citation type="submission" date="2021-09" db="EMBL/GenBank/DDBJ databases">
        <title>Genome of Aequorivita sp. strain F64183.</title>
        <authorList>
            <person name="Wang Y."/>
        </authorList>
    </citation>
    <scope>NUCLEOTIDE SEQUENCE</scope>
    <source>
        <strain evidence="1">F64183</strain>
    </source>
</reference>
<dbReference type="Proteomes" id="UP001139462">
    <property type="component" value="Unassembled WGS sequence"/>
</dbReference>
<dbReference type="AlphaFoldDB" id="A0A9X1R2X2"/>
<dbReference type="EMBL" id="JAIRBB010000007">
    <property type="protein sequence ID" value="MCG2431306.1"/>
    <property type="molecule type" value="Genomic_DNA"/>
</dbReference>
<sequence>MLSNILKLKLSEIDTSRNKREEIADWLIKNPNYLPQTLNTYFSSNNSLLVKTAYVLEIICERELSLFSEYQNIFFKELPKITNSSALRASAKICEILCREHYLNHSSISLNIDEQKIMIECCFNWLITEQKVACQVPAMTCLSLLGKESNWIHEELKQILIKNIPDKSAGYKARARKVLKEIT</sequence>
<comment type="caution">
    <text evidence="1">The sequence shown here is derived from an EMBL/GenBank/DDBJ whole genome shotgun (WGS) entry which is preliminary data.</text>
</comment>
<proteinExistence type="predicted"/>
<keyword evidence="2" id="KW-1185">Reference proteome</keyword>
<gene>
    <name evidence="1" type="ORF">K8344_09255</name>
</gene>
<evidence type="ECO:0000313" key="1">
    <source>
        <dbReference type="EMBL" id="MCG2431306.1"/>
    </source>
</evidence>
<dbReference type="RefSeq" id="WP_237608421.1">
    <property type="nucleotide sequence ID" value="NZ_JAIRBB010000007.1"/>
</dbReference>
<organism evidence="1 2">
    <name type="scientific">Aequorivita xiaoshiensis</name>
    <dbReference type="NCBI Taxonomy" id="2874476"/>
    <lineage>
        <taxon>Bacteria</taxon>
        <taxon>Pseudomonadati</taxon>
        <taxon>Bacteroidota</taxon>
        <taxon>Flavobacteriia</taxon>
        <taxon>Flavobacteriales</taxon>
        <taxon>Flavobacteriaceae</taxon>
        <taxon>Aequorivita</taxon>
    </lineage>
</organism>
<evidence type="ECO:0000313" key="2">
    <source>
        <dbReference type="Proteomes" id="UP001139462"/>
    </source>
</evidence>
<evidence type="ECO:0008006" key="3">
    <source>
        <dbReference type="Google" id="ProtNLM"/>
    </source>
</evidence>